<dbReference type="AlphaFoldDB" id="A0A1S9ZUI1"/>
<name>A0A1S9ZUI1_9GAMM</name>
<dbReference type="Proteomes" id="UP000255279">
    <property type="component" value="Unassembled WGS sequence"/>
</dbReference>
<evidence type="ECO:0000313" key="5">
    <source>
        <dbReference type="Proteomes" id="UP000255279"/>
    </source>
</evidence>
<accession>A0A1S9ZUI1</accession>
<feature type="transmembrane region" description="Helical" evidence="1">
    <location>
        <begin position="30"/>
        <end position="56"/>
    </location>
</feature>
<keyword evidence="1" id="KW-0812">Transmembrane</keyword>
<keyword evidence="1" id="KW-1133">Transmembrane helix</keyword>
<proteinExistence type="predicted"/>
<dbReference type="EMBL" id="MUXU01000085">
    <property type="protein sequence ID" value="OOR87139.1"/>
    <property type="molecule type" value="Genomic_DNA"/>
</dbReference>
<gene>
    <name evidence="2" type="ORF">B0181_10970</name>
    <name evidence="3" type="ORF">NCTC10293_02381</name>
</gene>
<reference evidence="3 5" key="2">
    <citation type="submission" date="2018-06" db="EMBL/GenBank/DDBJ databases">
        <authorList>
            <consortium name="Pathogen Informatics"/>
            <person name="Doyle S."/>
        </authorList>
    </citation>
    <scope>NUCLEOTIDE SEQUENCE [LARGE SCALE GENOMIC DNA]</scope>
    <source>
        <strain evidence="3 5">NCTC10293</strain>
    </source>
</reference>
<dbReference type="EMBL" id="UGQE01000004">
    <property type="protein sequence ID" value="STZ14784.1"/>
    <property type="molecule type" value="Genomic_DNA"/>
</dbReference>
<evidence type="ECO:0000313" key="3">
    <source>
        <dbReference type="EMBL" id="STZ14784.1"/>
    </source>
</evidence>
<sequence>MLVFNVVNLLAFIVVFVVKSSPIDDLSLMALIYRLVLAEFILAKFVLFVLVALAILKPTFKSITPLQSAKTNPIYQAAKRFCIF</sequence>
<keyword evidence="1" id="KW-0472">Membrane</keyword>
<evidence type="ECO:0000313" key="2">
    <source>
        <dbReference type="EMBL" id="OOR87139.1"/>
    </source>
</evidence>
<evidence type="ECO:0000313" key="4">
    <source>
        <dbReference type="Proteomes" id="UP000190435"/>
    </source>
</evidence>
<evidence type="ECO:0000256" key="1">
    <source>
        <dbReference type="SAM" id="Phobius"/>
    </source>
</evidence>
<organism evidence="2 4">
    <name type="scientific">Moraxella caviae</name>
    <dbReference type="NCBI Taxonomy" id="34060"/>
    <lineage>
        <taxon>Bacteria</taxon>
        <taxon>Pseudomonadati</taxon>
        <taxon>Pseudomonadota</taxon>
        <taxon>Gammaproteobacteria</taxon>
        <taxon>Moraxellales</taxon>
        <taxon>Moraxellaceae</taxon>
        <taxon>Moraxella</taxon>
    </lineage>
</organism>
<reference evidence="2 4" key="1">
    <citation type="submission" date="2017-02" db="EMBL/GenBank/DDBJ databases">
        <title>Draft genome sequence of Moraxella caviae CCUG 355 type strain.</title>
        <authorList>
            <person name="Engstrom-Jakobsson H."/>
            <person name="Salva-Serra F."/>
            <person name="Thorell K."/>
            <person name="Gonzales-Siles L."/>
            <person name="Karlsson R."/>
            <person name="Boulund F."/>
            <person name="Engstrand L."/>
            <person name="Moore E."/>
        </authorList>
    </citation>
    <scope>NUCLEOTIDE SEQUENCE [LARGE SCALE GENOMIC DNA]</scope>
    <source>
        <strain evidence="2 4">CCUG 355</strain>
    </source>
</reference>
<dbReference type="Proteomes" id="UP000190435">
    <property type="component" value="Unassembled WGS sequence"/>
</dbReference>
<keyword evidence="4" id="KW-1185">Reference proteome</keyword>
<protein>
    <submittedName>
        <fullName evidence="2">Uncharacterized protein</fullName>
    </submittedName>
</protein>